<accession>A0ABZ1E1A4</accession>
<keyword evidence="1" id="KW-0472">Membrane</keyword>
<evidence type="ECO:0000313" key="2">
    <source>
        <dbReference type="EMBL" id="WRY34241.1"/>
    </source>
</evidence>
<evidence type="ECO:0000256" key="1">
    <source>
        <dbReference type="SAM" id="Phobius"/>
    </source>
</evidence>
<gene>
    <name evidence="2" type="ORF">RPE78_02830</name>
</gene>
<protein>
    <submittedName>
        <fullName evidence="2">Uncharacterized protein</fullName>
    </submittedName>
</protein>
<reference evidence="2 3" key="1">
    <citation type="submission" date="2023-09" db="EMBL/GenBank/DDBJ databases">
        <title>Thioclava shenzhenensis sp. nov., a multidrug resistant bacteria-antagonizing species isolated from coastal seawater.</title>
        <authorList>
            <person name="Long M."/>
        </authorList>
    </citation>
    <scope>NUCLEOTIDE SEQUENCE [LARGE SCALE GENOMIC DNA]</scope>
    <source>
        <strain evidence="2 3">FTW29</strain>
    </source>
</reference>
<feature type="transmembrane region" description="Helical" evidence="1">
    <location>
        <begin position="46"/>
        <end position="63"/>
    </location>
</feature>
<dbReference type="Proteomes" id="UP001623290">
    <property type="component" value="Chromosome"/>
</dbReference>
<proteinExistence type="predicted"/>
<dbReference type="RefSeq" id="WP_406721191.1">
    <property type="nucleotide sequence ID" value="NZ_CP135443.1"/>
</dbReference>
<sequence length="115" mass="12491">MASHVSKEFEDRLGRIARRHKAGGGFEAAGALGRLDHAKPPVHRRLAFPLQASLFLLLGFFLFKAALMMQAGADGYALRLTHLRMDGGIDAVVAVLMEPDVISRNLSGLLAQVLR</sequence>
<name>A0ABZ1E1A4_9RHOB</name>
<dbReference type="EMBL" id="CP135443">
    <property type="protein sequence ID" value="WRY34241.1"/>
    <property type="molecule type" value="Genomic_DNA"/>
</dbReference>
<organism evidence="2 3">
    <name type="scientific">Thioclava litoralis</name>
    <dbReference type="NCBI Taxonomy" id="3076557"/>
    <lineage>
        <taxon>Bacteria</taxon>
        <taxon>Pseudomonadati</taxon>
        <taxon>Pseudomonadota</taxon>
        <taxon>Alphaproteobacteria</taxon>
        <taxon>Rhodobacterales</taxon>
        <taxon>Paracoccaceae</taxon>
        <taxon>Thioclava</taxon>
    </lineage>
</organism>
<evidence type="ECO:0000313" key="3">
    <source>
        <dbReference type="Proteomes" id="UP001623290"/>
    </source>
</evidence>
<keyword evidence="3" id="KW-1185">Reference proteome</keyword>
<keyword evidence="1" id="KW-1133">Transmembrane helix</keyword>
<keyword evidence="1" id="KW-0812">Transmembrane</keyword>